<evidence type="ECO:0000313" key="3">
    <source>
        <dbReference type="Proteomes" id="UP001482513"/>
    </source>
</evidence>
<name>A0ABV0K9Y5_9CYAN</name>
<organism evidence="2 3">
    <name type="scientific">Leptolyngbya subtilissima DQ-A4</name>
    <dbReference type="NCBI Taxonomy" id="2933933"/>
    <lineage>
        <taxon>Bacteria</taxon>
        <taxon>Bacillati</taxon>
        <taxon>Cyanobacteriota</taxon>
        <taxon>Cyanophyceae</taxon>
        <taxon>Leptolyngbyales</taxon>
        <taxon>Leptolyngbyaceae</taxon>
        <taxon>Leptolyngbya group</taxon>
        <taxon>Leptolyngbya</taxon>
    </lineage>
</organism>
<reference evidence="2 3" key="1">
    <citation type="submission" date="2022-04" db="EMBL/GenBank/DDBJ databases">
        <title>Positive selection, recombination, and allopatry shape intraspecific diversity of widespread and dominant cyanobacteria.</title>
        <authorList>
            <person name="Wei J."/>
            <person name="Shu W."/>
            <person name="Hu C."/>
        </authorList>
    </citation>
    <scope>NUCLEOTIDE SEQUENCE [LARGE SCALE GENOMIC DNA]</scope>
    <source>
        <strain evidence="2 3">DQ-A4</strain>
    </source>
</reference>
<protein>
    <recommendedName>
        <fullName evidence="4">Integral membrane protein</fullName>
    </recommendedName>
</protein>
<feature type="transmembrane region" description="Helical" evidence="1">
    <location>
        <begin position="68"/>
        <end position="85"/>
    </location>
</feature>
<comment type="caution">
    <text evidence="2">The sequence shown here is derived from an EMBL/GenBank/DDBJ whole genome shotgun (WGS) entry which is preliminary data.</text>
</comment>
<evidence type="ECO:0000313" key="2">
    <source>
        <dbReference type="EMBL" id="MEP0949573.1"/>
    </source>
</evidence>
<evidence type="ECO:0000256" key="1">
    <source>
        <dbReference type="SAM" id="Phobius"/>
    </source>
</evidence>
<feature type="transmembrane region" description="Helical" evidence="1">
    <location>
        <begin position="163"/>
        <end position="184"/>
    </location>
</feature>
<gene>
    <name evidence="2" type="ORF">NC992_22025</name>
</gene>
<keyword evidence="3" id="KW-1185">Reference proteome</keyword>
<dbReference type="Proteomes" id="UP001482513">
    <property type="component" value="Unassembled WGS sequence"/>
</dbReference>
<proteinExistence type="predicted"/>
<sequence>MAVQSRIAHGLENFFGLLGDSSSSATIEAAFDELGVAMSDKDQFLEVLLAEYDKLKSEQAQRIGFRDNLLYVTLGLFATIISFAVSNASNYYALLVVPWVCLILGWTYVVNDEKISAIGRYIRYKLVDKVKEHTDYADLETLFGWEIAHRDDKHRKRRKIQQLIVDEITFVASGLIALGAFWFLVPNSPIGVTILSWIELLLLIVLGIETYIYADLGKGR</sequence>
<feature type="transmembrane region" description="Helical" evidence="1">
    <location>
        <begin position="190"/>
        <end position="214"/>
    </location>
</feature>
<dbReference type="EMBL" id="JAMPKX010000013">
    <property type="protein sequence ID" value="MEP0949573.1"/>
    <property type="molecule type" value="Genomic_DNA"/>
</dbReference>
<feature type="transmembrane region" description="Helical" evidence="1">
    <location>
        <begin position="91"/>
        <end position="110"/>
    </location>
</feature>
<dbReference type="RefSeq" id="WP_242021663.1">
    <property type="nucleotide sequence ID" value="NZ_JAMPKX010000013.1"/>
</dbReference>
<accession>A0ABV0K9Y5</accession>
<keyword evidence="1" id="KW-1133">Transmembrane helix</keyword>
<evidence type="ECO:0008006" key="4">
    <source>
        <dbReference type="Google" id="ProtNLM"/>
    </source>
</evidence>
<keyword evidence="1" id="KW-0812">Transmembrane</keyword>
<keyword evidence="1" id="KW-0472">Membrane</keyword>